<protein>
    <submittedName>
        <fullName evidence="1">Uncharacterized protein</fullName>
    </submittedName>
</protein>
<accession>A0A7R8ZU40</accession>
<evidence type="ECO:0000313" key="1">
    <source>
        <dbReference type="EMBL" id="CAD7236562.1"/>
    </source>
</evidence>
<organism evidence="1">
    <name type="scientific">Cyprideis torosa</name>
    <dbReference type="NCBI Taxonomy" id="163714"/>
    <lineage>
        <taxon>Eukaryota</taxon>
        <taxon>Metazoa</taxon>
        <taxon>Ecdysozoa</taxon>
        <taxon>Arthropoda</taxon>
        <taxon>Crustacea</taxon>
        <taxon>Oligostraca</taxon>
        <taxon>Ostracoda</taxon>
        <taxon>Podocopa</taxon>
        <taxon>Podocopida</taxon>
        <taxon>Cytherocopina</taxon>
        <taxon>Cytheroidea</taxon>
        <taxon>Cytherideidae</taxon>
        <taxon>Cyprideis</taxon>
    </lineage>
</organism>
<dbReference type="EMBL" id="OB679976">
    <property type="protein sequence ID" value="CAD7236562.1"/>
    <property type="molecule type" value="Genomic_DNA"/>
</dbReference>
<reference evidence="1" key="1">
    <citation type="submission" date="2020-11" db="EMBL/GenBank/DDBJ databases">
        <authorList>
            <person name="Tran Van P."/>
        </authorList>
    </citation>
    <scope>NUCLEOTIDE SEQUENCE</scope>
</reference>
<sequence length="136" mass="15175">MLDITPKPHNGSLAVSSTLLRNPPFQKRFDWGHPVISSDGDSNAQPSDSQSSLHMQQYEILLSDDAARLRDRPLIASAQVVFVSLAVIVIGSFMITAILRVMWRVKQSNALVNHSAGVWRWVAVQMGYKRKAKYKG</sequence>
<gene>
    <name evidence="1" type="ORF">CTOB1V02_LOCUS14377</name>
</gene>
<name>A0A7R8ZU40_9CRUS</name>
<dbReference type="AlphaFoldDB" id="A0A7R8ZU40"/>
<proteinExistence type="predicted"/>